<proteinExistence type="predicted"/>
<accession>A0A2P2N2Q2</accession>
<sequence length="87" mass="9815">MPVLLRHQKLGPLLHSDQHVAPRVHPRLGLTVWSDINGRQVLRLNGQHLLRPGAVEQPYQTRNETLGNLRIAVGLKPHSSTLVHFDL</sequence>
<organism evidence="1">
    <name type="scientific">Rhizophora mucronata</name>
    <name type="common">Asiatic mangrove</name>
    <dbReference type="NCBI Taxonomy" id="61149"/>
    <lineage>
        <taxon>Eukaryota</taxon>
        <taxon>Viridiplantae</taxon>
        <taxon>Streptophyta</taxon>
        <taxon>Embryophyta</taxon>
        <taxon>Tracheophyta</taxon>
        <taxon>Spermatophyta</taxon>
        <taxon>Magnoliopsida</taxon>
        <taxon>eudicotyledons</taxon>
        <taxon>Gunneridae</taxon>
        <taxon>Pentapetalae</taxon>
        <taxon>rosids</taxon>
        <taxon>fabids</taxon>
        <taxon>Malpighiales</taxon>
        <taxon>Rhizophoraceae</taxon>
        <taxon>Rhizophora</taxon>
    </lineage>
</organism>
<dbReference type="EMBL" id="GGEC01056266">
    <property type="protein sequence ID" value="MBX36750.1"/>
    <property type="molecule type" value="Transcribed_RNA"/>
</dbReference>
<protein>
    <submittedName>
        <fullName evidence="1">Uncharacterized protein</fullName>
    </submittedName>
</protein>
<evidence type="ECO:0000313" key="1">
    <source>
        <dbReference type="EMBL" id="MBX36750.1"/>
    </source>
</evidence>
<dbReference type="AlphaFoldDB" id="A0A2P2N2Q2"/>
<reference evidence="1" key="1">
    <citation type="submission" date="2018-02" db="EMBL/GenBank/DDBJ databases">
        <title>Rhizophora mucronata_Transcriptome.</title>
        <authorList>
            <person name="Meera S.P."/>
            <person name="Sreeshan A."/>
            <person name="Augustine A."/>
        </authorList>
    </citation>
    <scope>NUCLEOTIDE SEQUENCE</scope>
    <source>
        <tissue evidence="1">Leaf</tissue>
    </source>
</reference>
<name>A0A2P2N2Q2_RHIMU</name>